<dbReference type="PANTHER" id="PTHR31270:SF1">
    <property type="entry name" value="GLUTAMINYL-PEPTIDE CYCLOTRANSFERASE"/>
    <property type="match status" value="1"/>
</dbReference>
<accession>A0A554VM77</accession>
<dbReference type="EMBL" id="VLNR01000015">
    <property type="protein sequence ID" value="TSE09279.1"/>
    <property type="molecule type" value="Genomic_DNA"/>
</dbReference>
<protein>
    <submittedName>
        <fullName evidence="1">Glutaminyl-peptide cyclotransferase</fullName>
    </submittedName>
</protein>
<evidence type="ECO:0000313" key="2">
    <source>
        <dbReference type="Proteomes" id="UP000318833"/>
    </source>
</evidence>
<dbReference type="SUPFAM" id="SSF50969">
    <property type="entry name" value="YVTN repeat-like/Quinoprotein amine dehydrogenase"/>
    <property type="match status" value="1"/>
</dbReference>
<comment type="caution">
    <text evidence="1">The sequence shown here is derived from an EMBL/GenBank/DDBJ whole genome shotgun (WGS) entry which is preliminary data.</text>
</comment>
<name>A0A554VM77_9FLAO</name>
<dbReference type="PROSITE" id="PS51257">
    <property type="entry name" value="PROKAR_LIPOPROTEIN"/>
    <property type="match status" value="1"/>
</dbReference>
<evidence type="ECO:0000313" key="1">
    <source>
        <dbReference type="EMBL" id="TSE09279.1"/>
    </source>
</evidence>
<dbReference type="Proteomes" id="UP000318833">
    <property type="component" value="Unassembled WGS sequence"/>
</dbReference>
<keyword evidence="1" id="KW-0808">Transferase</keyword>
<dbReference type="PANTHER" id="PTHR31270">
    <property type="entry name" value="GLUTAMINYL-PEPTIDE CYCLOTRANSFERASE"/>
    <property type="match status" value="1"/>
</dbReference>
<gene>
    <name evidence="1" type="ORF">FOF46_09455</name>
</gene>
<dbReference type="InterPro" id="IPR007788">
    <property type="entry name" value="QCT"/>
</dbReference>
<dbReference type="Pfam" id="PF05096">
    <property type="entry name" value="Glu_cyclase_2"/>
    <property type="match status" value="1"/>
</dbReference>
<dbReference type="GO" id="GO:0016603">
    <property type="term" value="F:glutaminyl-peptide cyclotransferase activity"/>
    <property type="evidence" value="ECO:0007669"/>
    <property type="project" value="InterPro"/>
</dbReference>
<dbReference type="OrthoDB" id="9783700at2"/>
<dbReference type="AlphaFoldDB" id="A0A554VM77"/>
<dbReference type="RefSeq" id="WP_143916279.1">
    <property type="nucleotide sequence ID" value="NZ_CANLVC010000016.1"/>
</dbReference>
<keyword evidence="2" id="KW-1185">Reference proteome</keyword>
<proteinExistence type="predicted"/>
<reference evidence="1 2" key="1">
    <citation type="submission" date="2019-07" db="EMBL/GenBank/DDBJ databases">
        <title>The draft genome sequence of Aquimarina algiphila M91.</title>
        <authorList>
            <person name="Meng X."/>
        </authorList>
    </citation>
    <scope>NUCLEOTIDE SEQUENCE [LARGE SCALE GENOMIC DNA]</scope>
    <source>
        <strain evidence="1 2">M91</strain>
    </source>
</reference>
<sequence>MKIHNSFVIIILSLFIFSCGSNQEKKKKYFSIITEDNQTKFVLGQTIKADITNKQNIKIDSVAYVLDDKRVIVKNDFKYEEKIDTERLGNHVLKAQVFYGGNIDTITKKITFLNNASPKLYSYKIIAEYPHDKEAFTQGLEFFGDTLYESTGQKGKSTLRKVNYKTGEVLVKKDIDKQYFAEGITILNDKIFQLTWTAKEGFIYDLTTLKKTGTFAYNQSKEGWGLCNNGTDIYKSDGTQKIWILDANTLAEKRYIEVTTNKGAKSRFNELEWVEGKIYANTWQKDGIAIINPKNGALEAVINLSGLRKKVLQHQNLDVLNGIAYKADTKHLFVTGKNWDKIFEIEVIKQ</sequence>
<organism evidence="1 2">
    <name type="scientific">Aquimarina algiphila</name>
    <dbReference type="NCBI Taxonomy" id="2047982"/>
    <lineage>
        <taxon>Bacteria</taxon>
        <taxon>Pseudomonadati</taxon>
        <taxon>Bacteroidota</taxon>
        <taxon>Flavobacteriia</taxon>
        <taxon>Flavobacteriales</taxon>
        <taxon>Flavobacteriaceae</taxon>
        <taxon>Aquimarina</taxon>
    </lineage>
</organism>
<dbReference type="InterPro" id="IPR011044">
    <property type="entry name" value="Quino_amine_DH_bsu"/>
</dbReference>